<dbReference type="Pfam" id="PF12802">
    <property type="entry name" value="MarR_2"/>
    <property type="match status" value="1"/>
</dbReference>
<dbReference type="InterPro" id="IPR039422">
    <property type="entry name" value="MarR/SlyA-like"/>
</dbReference>
<dbReference type="PANTHER" id="PTHR33164">
    <property type="entry name" value="TRANSCRIPTIONAL REGULATOR, MARR FAMILY"/>
    <property type="match status" value="1"/>
</dbReference>
<name>A0A4Q1C1Y9_9BACT</name>
<dbReference type="InterPro" id="IPR036388">
    <property type="entry name" value="WH-like_DNA-bd_sf"/>
</dbReference>
<dbReference type="SMART" id="SM00347">
    <property type="entry name" value="HTH_MARR"/>
    <property type="match status" value="1"/>
</dbReference>
<proteinExistence type="predicted"/>
<dbReference type="PANTHER" id="PTHR33164:SF43">
    <property type="entry name" value="HTH-TYPE TRANSCRIPTIONAL REPRESSOR YETL"/>
    <property type="match status" value="1"/>
</dbReference>
<dbReference type="GO" id="GO:0003700">
    <property type="term" value="F:DNA-binding transcription factor activity"/>
    <property type="evidence" value="ECO:0007669"/>
    <property type="project" value="InterPro"/>
</dbReference>
<evidence type="ECO:0000313" key="3">
    <source>
        <dbReference type="Proteomes" id="UP000289455"/>
    </source>
</evidence>
<dbReference type="InterPro" id="IPR036390">
    <property type="entry name" value="WH_DNA-bd_sf"/>
</dbReference>
<sequence>MIRSLVLQSKQAFRIKSSWLTNYFIFVFLHIEKFNMAQKNLHGNSKPVFLSRLLVKSYRIVQSMNGSYLRSLGYDNFKIGHIMVLMNLNEQGVTTTDLAKIAKVSKQAMSKLVNELVQEGYLVSRSNPQDLRSSLLFCTEKGNKFLEDLMKSRAYLAEKFTEILGKERLELLNELLGEIVEHYDELAVNSNFNDSVASTKL</sequence>
<dbReference type="GO" id="GO:0006950">
    <property type="term" value="P:response to stress"/>
    <property type="evidence" value="ECO:0007669"/>
    <property type="project" value="TreeGrafter"/>
</dbReference>
<dbReference type="PROSITE" id="PS50995">
    <property type="entry name" value="HTH_MARR_2"/>
    <property type="match status" value="1"/>
</dbReference>
<feature type="domain" description="HTH marR-type" evidence="1">
    <location>
        <begin position="50"/>
        <end position="181"/>
    </location>
</feature>
<dbReference type="InterPro" id="IPR000835">
    <property type="entry name" value="HTH_MarR-typ"/>
</dbReference>
<dbReference type="OrthoDB" id="948423at2"/>
<gene>
    <name evidence="2" type="ORF">ESB04_00035</name>
</gene>
<keyword evidence="3" id="KW-1185">Reference proteome</keyword>
<evidence type="ECO:0000313" key="2">
    <source>
        <dbReference type="EMBL" id="RXK52081.1"/>
    </source>
</evidence>
<dbReference type="Proteomes" id="UP000289455">
    <property type="component" value="Unassembled WGS sequence"/>
</dbReference>
<evidence type="ECO:0000259" key="1">
    <source>
        <dbReference type="PROSITE" id="PS50995"/>
    </source>
</evidence>
<dbReference type="AlphaFoldDB" id="A0A4Q1C1Y9"/>
<dbReference type="SUPFAM" id="SSF46785">
    <property type="entry name" value="Winged helix' DNA-binding domain"/>
    <property type="match status" value="1"/>
</dbReference>
<dbReference type="Gene3D" id="1.10.10.10">
    <property type="entry name" value="Winged helix-like DNA-binding domain superfamily/Winged helix DNA-binding domain"/>
    <property type="match status" value="1"/>
</dbReference>
<reference evidence="2 3" key="1">
    <citation type="submission" date="2019-01" db="EMBL/GenBank/DDBJ databases">
        <title>Cytophagaceae bacterium strain CAR-16.</title>
        <authorList>
            <person name="Chen W.-M."/>
        </authorList>
    </citation>
    <scope>NUCLEOTIDE SEQUENCE [LARGE SCALE GENOMIC DNA]</scope>
    <source>
        <strain evidence="2 3">CAR-16</strain>
    </source>
</reference>
<comment type="caution">
    <text evidence="2">The sequence shown here is derived from an EMBL/GenBank/DDBJ whole genome shotgun (WGS) entry which is preliminary data.</text>
</comment>
<organism evidence="2 3">
    <name type="scientific">Aquirufa rosea</name>
    <dbReference type="NCBI Taxonomy" id="2509241"/>
    <lineage>
        <taxon>Bacteria</taxon>
        <taxon>Pseudomonadati</taxon>
        <taxon>Bacteroidota</taxon>
        <taxon>Cytophagia</taxon>
        <taxon>Cytophagales</taxon>
        <taxon>Flectobacillaceae</taxon>
        <taxon>Aquirufa</taxon>
    </lineage>
</organism>
<protein>
    <submittedName>
        <fullName evidence="2">MarR family transcriptional regulator</fullName>
    </submittedName>
</protein>
<dbReference type="EMBL" id="SDHY01000001">
    <property type="protein sequence ID" value="RXK52081.1"/>
    <property type="molecule type" value="Genomic_DNA"/>
</dbReference>
<accession>A0A4Q1C1Y9</accession>